<evidence type="ECO:0008006" key="5">
    <source>
        <dbReference type="Google" id="ProtNLM"/>
    </source>
</evidence>
<comment type="caution">
    <text evidence="3">The sequence shown here is derived from an EMBL/GenBank/DDBJ whole genome shotgun (WGS) entry which is preliminary data.</text>
</comment>
<feature type="chain" id="PRO_5046892967" description="D-alanyl-D-alanine carboxypeptidase" evidence="2">
    <location>
        <begin position="30"/>
        <end position="434"/>
    </location>
</feature>
<evidence type="ECO:0000256" key="1">
    <source>
        <dbReference type="SAM" id="MobiDB-lite"/>
    </source>
</evidence>
<organism evidence="3 4">
    <name type="scientific">Levilactobacillus zymae</name>
    <dbReference type="NCBI Taxonomy" id="267363"/>
    <lineage>
        <taxon>Bacteria</taxon>
        <taxon>Bacillati</taxon>
        <taxon>Bacillota</taxon>
        <taxon>Bacilli</taxon>
        <taxon>Lactobacillales</taxon>
        <taxon>Lactobacillaceae</taxon>
        <taxon>Levilactobacillus</taxon>
    </lineage>
</organism>
<evidence type="ECO:0000256" key="2">
    <source>
        <dbReference type="SAM" id="SignalP"/>
    </source>
</evidence>
<feature type="compositionally biased region" description="Low complexity" evidence="1">
    <location>
        <begin position="224"/>
        <end position="238"/>
    </location>
</feature>
<dbReference type="RefSeq" id="WP_057731759.1">
    <property type="nucleotide sequence ID" value="NZ_BJZK01000034.1"/>
</dbReference>
<feature type="region of interest" description="Disordered" evidence="1">
    <location>
        <begin position="224"/>
        <end position="246"/>
    </location>
</feature>
<name>A0ABQ0WZ79_9LACO</name>
<evidence type="ECO:0000313" key="4">
    <source>
        <dbReference type="Proteomes" id="UP000321794"/>
    </source>
</evidence>
<keyword evidence="2" id="KW-0732">Signal</keyword>
<reference evidence="3 4" key="1">
    <citation type="submission" date="2019-07" db="EMBL/GenBank/DDBJ databases">
        <title>Whole genome shotgun sequence of Lactobacillus zymae NBRC 107157.</title>
        <authorList>
            <person name="Hosoyama A."/>
            <person name="Uohara A."/>
            <person name="Ohji S."/>
            <person name="Ichikawa N."/>
        </authorList>
    </citation>
    <scope>NUCLEOTIDE SEQUENCE [LARGE SCALE GENOMIC DNA]</scope>
    <source>
        <strain evidence="3 4">NBRC 107157</strain>
    </source>
</reference>
<proteinExistence type="predicted"/>
<feature type="signal peptide" evidence="2">
    <location>
        <begin position="1"/>
        <end position="29"/>
    </location>
</feature>
<keyword evidence="4" id="KW-1185">Reference proteome</keyword>
<accession>A0ABQ0WZ79</accession>
<dbReference type="EMBL" id="BJZK01000034">
    <property type="protein sequence ID" value="GEO73036.1"/>
    <property type="molecule type" value="Genomic_DNA"/>
</dbReference>
<dbReference type="Proteomes" id="UP000321794">
    <property type="component" value="Unassembled WGS sequence"/>
</dbReference>
<protein>
    <recommendedName>
        <fullName evidence="5">D-alanyl-D-alanine carboxypeptidase</fullName>
    </recommendedName>
</protein>
<sequence length="434" mass="47918">MRKIVQGALVCGLGLGAWFGMTATTTAHAASYSATRSQSVKLVWRKSMGQKTYTATTGARYSKHLGTKYGNNATTKSVVWVTDAHEKLYRPAKGTSAIYYHVKSSDGKLQGWIWRGYLTATQEHTTTTKGQYSAARSNSVKLVWRKSMKQHAYTATTGARYSKHLGTKYGNNADTADVTWLTDAHEKLYRKAKGNSAIYYHVKSSDGKLQGWIWRGYLKAQTSDSTQDATTNTSSTTTDLKKNQSATSFTVQKSTNNDVLGQQDNAFTQLVTAQLVKDGFKVSQDLAGAYQGLAQIDDWDGALTTTAFADNFDPYDQVTGKLKAKDINFLYSSTAGRVGSSHDKLTANMDPWFPEDIQRLLGTKVDPDTGNVKTLVKDLALYLEQTLNKDKMKNFYLNAAVGYPASMGYTTYNTDTDLSVEFQLLYTKVADGKH</sequence>
<evidence type="ECO:0000313" key="3">
    <source>
        <dbReference type="EMBL" id="GEO73036.1"/>
    </source>
</evidence>
<gene>
    <name evidence="3" type="ORF">LZY01_22040</name>
</gene>